<evidence type="ECO:0000313" key="2">
    <source>
        <dbReference type="EMBL" id="KIX92543.1"/>
    </source>
</evidence>
<accession>A0A0D2K8A3</accession>
<dbReference type="VEuPathDB" id="FungiDB:Z520_11719"/>
<reference evidence="2 3" key="1">
    <citation type="submission" date="2015-01" db="EMBL/GenBank/DDBJ databases">
        <title>The Genome Sequence of Fonsecaea multimorphosa CBS 102226.</title>
        <authorList>
            <consortium name="The Broad Institute Genomics Platform"/>
            <person name="Cuomo C."/>
            <person name="de Hoog S."/>
            <person name="Gorbushina A."/>
            <person name="Stielow B."/>
            <person name="Teixiera M."/>
            <person name="Abouelleil A."/>
            <person name="Chapman S.B."/>
            <person name="Priest M."/>
            <person name="Young S.K."/>
            <person name="Wortman J."/>
            <person name="Nusbaum C."/>
            <person name="Birren B."/>
        </authorList>
    </citation>
    <scope>NUCLEOTIDE SEQUENCE [LARGE SCALE GENOMIC DNA]</scope>
    <source>
        <strain evidence="2 3">CBS 102226</strain>
    </source>
</reference>
<organism evidence="2 3">
    <name type="scientific">Fonsecaea multimorphosa CBS 102226</name>
    <dbReference type="NCBI Taxonomy" id="1442371"/>
    <lineage>
        <taxon>Eukaryota</taxon>
        <taxon>Fungi</taxon>
        <taxon>Dikarya</taxon>
        <taxon>Ascomycota</taxon>
        <taxon>Pezizomycotina</taxon>
        <taxon>Eurotiomycetes</taxon>
        <taxon>Chaetothyriomycetidae</taxon>
        <taxon>Chaetothyriales</taxon>
        <taxon>Herpotrichiellaceae</taxon>
        <taxon>Fonsecaea</taxon>
    </lineage>
</organism>
<dbReference type="GeneID" id="27717465"/>
<name>A0A0D2K8A3_9EURO</name>
<dbReference type="RefSeq" id="XP_016626666.1">
    <property type="nucleotide sequence ID" value="XM_016782207.1"/>
</dbReference>
<proteinExistence type="predicted"/>
<evidence type="ECO:0000256" key="1">
    <source>
        <dbReference type="SAM" id="MobiDB-lite"/>
    </source>
</evidence>
<protein>
    <submittedName>
        <fullName evidence="2">Uncharacterized protein</fullName>
    </submittedName>
</protein>
<gene>
    <name evidence="2" type="ORF">Z520_11719</name>
</gene>
<dbReference type="Proteomes" id="UP000053411">
    <property type="component" value="Unassembled WGS sequence"/>
</dbReference>
<evidence type="ECO:0000313" key="3">
    <source>
        <dbReference type="Proteomes" id="UP000053411"/>
    </source>
</evidence>
<dbReference type="EMBL" id="KN848103">
    <property type="protein sequence ID" value="KIX92543.1"/>
    <property type="molecule type" value="Genomic_DNA"/>
</dbReference>
<feature type="region of interest" description="Disordered" evidence="1">
    <location>
        <begin position="31"/>
        <end position="56"/>
    </location>
</feature>
<keyword evidence="3" id="KW-1185">Reference proteome</keyword>
<dbReference type="AlphaFoldDB" id="A0A0D2K8A3"/>
<sequence length="108" mass="11963">MDVLNTLSREQAIINDVASGVQDQRIVLDGPDDFSGAVTTDRPDHDFPGGSGQRLPGERVDSLALWPDHSGQQKVGTERAESMEYIHEVTRVESWQDLRIGMAPFIVM</sequence>